<gene>
    <name evidence="1" type="ORF">HMPREF9498_01769</name>
</gene>
<sequence>MKVTSKFLLLRRGREQGVMFSYTDTILSIMQRIEVYNEIFKAISKEVQEYGCNQAAHRRGRDTYMFCRNNVNRFFTEEMMFRKNLEPYYDKEATKILLEGLDTYKEGVFFWLEALSESCQVTDELKYQLGIRQKESSYLLINQACKEACEGIQSAHSVHKM</sequence>
<comment type="caution">
    <text evidence="1">The sequence shown here is derived from an EMBL/GenBank/DDBJ whole genome shotgun (WGS) entry which is preliminary data.</text>
</comment>
<name>A0A125W601_ENTFL</name>
<protein>
    <submittedName>
        <fullName evidence="1">Uncharacterized protein</fullName>
    </submittedName>
</protein>
<dbReference type="GeneID" id="60894694"/>
<evidence type="ECO:0000313" key="2">
    <source>
        <dbReference type="Proteomes" id="UP000004846"/>
    </source>
</evidence>
<dbReference type="Proteomes" id="UP000004846">
    <property type="component" value="Unassembled WGS sequence"/>
</dbReference>
<dbReference type="HOGENOM" id="CLU_139054_0_0_9"/>
<accession>A0A125W601</accession>
<evidence type="ECO:0000313" key="1">
    <source>
        <dbReference type="EMBL" id="EFM82616.1"/>
    </source>
</evidence>
<organism evidence="1 2">
    <name type="scientific">Enterococcus faecalis TX4248</name>
    <dbReference type="NCBI Taxonomy" id="749495"/>
    <lineage>
        <taxon>Bacteria</taxon>
        <taxon>Bacillati</taxon>
        <taxon>Bacillota</taxon>
        <taxon>Bacilli</taxon>
        <taxon>Lactobacillales</taxon>
        <taxon>Enterococcaceae</taxon>
        <taxon>Enterococcus</taxon>
    </lineage>
</organism>
<dbReference type="EMBL" id="AEBR01000058">
    <property type="protein sequence ID" value="EFM82616.1"/>
    <property type="molecule type" value="Genomic_DNA"/>
</dbReference>
<reference evidence="1 2" key="1">
    <citation type="submission" date="2010-07" db="EMBL/GenBank/DDBJ databases">
        <authorList>
            <person name="Sid Ahmed O."/>
        </authorList>
    </citation>
    <scope>NUCLEOTIDE SEQUENCE [LARGE SCALE GENOMIC DNA]</scope>
    <source>
        <strain evidence="1 2">TX4248</strain>
    </source>
</reference>
<proteinExistence type="predicted"/>
<dbReference type="RefSeq" id="WP_002356444.1">
    <property type="nucleotide sequence ID" value="NZ_GL454457.1"/>
</dbReference>
<dbReference type="AlphaFoldDB" id="A0A125W601"/>